<evidence type="ECO:0000256" key="1">
    <source>
        <dbReference type="SAM" id="MobiDB-lite"/>
    </source>
</evidence>
<sequence>MDARTLQRIHRVRTAQLNLARADEVRAAAALASETEMTRRIAALVEAVAPAPASTGGYGMAGTALFRERLHRSADAAAFRVEQAEQRMLRAGETSRAAHRDQSAVEKLIDRARREALYREARDLQNAPPQAKKRHDPC</sequence>
<dbReference type="RefSeq" id="WP_188657700.1">
    <property type="nucleotide sequence ID" value="NZ_BMIH01000001.1"/>
</dbReference>
<evidence type="ECO:0000313" key="2">
    <source>
        <dbReference type="EMBL" id="GGB23499.1"/>
    </source>
</evidence>
<dbReference type="EMBL" id="BMIH01000001">
    <property type="protein sequence ID" value="GGB23499.1"/>
    <property type="molecule type" value="Genomic_DNA"/>
</dbReference>
<organism evidence="2 3">
    <name type="scientific">Sphingomonas metalli</name>
    <dbReference type="NCBI Taxonomy" id="1779358"/>
    <lineage>
        <taxon>Bacteria</taxon>
        <taxon>Pseudomonadati</taxon>
        <taxon>Pseudomonadota</taxon>
        <taxon>Alphaproteobacteria</taxon>
        <taxon>Sphingomonadales</taxon>
        <taxon>Sphingomonadaceae</taxon>
        <taxon>Sphingomonas</taxon>
    </lineage>
</organism>
<proteinExistence type="predicted"/>
<dbReference type="AlphaFoldDB" id="A0A916T0T7"/>
<name>A0A916T0T7_9SPHN</name>
<reference evidence="2" key="2">
    <citation type="submission" date="2020-09" db="EMBL/GenBank/DDBJ databases">
        <authorList>
            <person name="Sun Q."/>
            <person name="Zhou Y."/>
        </authorList>
    </citation>
    <scope>NUCLEOTIDE SEQUENCE</scope>
    <source>
        <strain evidence="2">CGMCC 1.15330</strain>
    </source>
</reference>
<keyword evidence="3" id="KW-1185">Reference proteome</keyword>
<protein>
    <recommendedName>
        <fullName evidence="4">Flagellar FliJ protein</fullName>
    </recommendedName>
</protein>
<reference evidence="2" key="1">
    <citation type="journal article" date="2014" name="Int. J. Syst. Evol. Microbiol.">
        <title>Complete genome sequence of Corynebacterium casei LMG S-19264T (=DSM 44701T), isolated from a smear-ripened cheese.</title>
        <authorList>
            <consortium name="US DOE Joint Genome Institute (JGI-PGF)"/>
            <person name="Walter F."/>
            <person name="Albersmeier A."/>
            <person name="Kalinowski J."/>
            <person name="Ruckert C."/>
        </authorList>
    </citation>
    <scope>NUCLEOTIDE SEQUENCE</scope>
    <source>
        <strain evidence="2">CGMCC 1.15330</strain>
    </source>
</reference>
<gene>
    <name evidence="2" type="ORF">GCM10011380_11520</name>
</gene>
<evidence type="ECO:0008006" key="4">
    <source>
        <dbReference type="Google" id="ProtNLM"/>
    </source>
</evidence>
<evidence type="ECO:0000313" key="3">
    <source>
        <dbReference type="Proteomes" id="UP000623067"/>
    </source>
</evidence>
<accession>A0A916T0T7</accession>
<comment type="caution">
    <text evidence="2">The sequence shown here is derived from an EMBL/GenBank/DDBJ whole genome shotgun (WGS) entry which is preliminary data.</text>
</comment>
<dbReference type="Proteomes" id="UP000623067">
    <property type="component" value="Unassembled WGS sequence"/>
</dbReference>
<feature type="region of interest" description="Disordered" evidence="1">
    <location>
        <begin position="119"/>
        <end position="138"/>
    </location>
</feature>